<proteinExistence type="predicted"/>
<gene>
    <name evidence="2" type="ORF">GT020_05805</name>
</gene>
<protein>
    <recommendedName>
        <fullName evidence="4">Tryptophan-rich sensory protein</fullName>
    </recommendedName>
</protein>
<evidence type="ECO:0000256" key="1">
    <source>
        <dbReference type="SAM" id="Phobius"/>
    </source>
</evidence>
<evidence type="ECO:0000313" key="3">
    <source>
        <dbReference type="Proteomes" id="UP000477543"/>
    </source>
</evidence>
<dbReference type="Proteomes" id="UP000477543">
    <property type="component" value="Unassembled WGS sequence"/>
</dbReference>
<feature type="transmembrane region" description="Helical" evidence="1">
    <location>
        <begin position="172"/>
        <end position="194"/>
    </location>
</feature>
<sequence length="266" mass="29219">MSICYALVVFAALNWAVFGTGAIRGSHLGQIAGGWLEADATVMAVPLVAQLPWFALMAGLGIYAVWQCMPTARHTDLHGKLRPWVLALVLLNALWLQLLQRDRMGFSLLFALLMLLVLTRIALMIDRTTLRNNMDRWITRSSFGLFTGWLVIIVLGEAAAWLAALGVDSNRLMFKGIAALVLLLVSLALCALTFKKPIGLYMNAGALWVVFWITIDRYTWQASSPLFAGVASVATLLLLLCLASAVRTRLRRLRDPQEPADGEPAA</sequence>
<evidence type="ECO:0008006" key="4">
    <source>
        <dbReference type="Google" id="ProtNLM"/>
    </source>
</evidence>
<feature type="transmembrane region" description="Helical" evidence="1">
    <location>
        <begin position="226"/>
        <end position="246"/>
    </location>
</feature>
<name>A0A6L9G184_9MICC</name>
<feature type="transmembrane region" description="Helical" evidence="1">
    <location>
        <begin position="81"/>
        <end position="98"/>
    </location>
</feature>
<dbReference type="AlphaFoldDB" id="A0A6L9G184"/>
<feature type="transmembrane region" description="Helical" evidence="1">
    <location>
        <begin position="201"/>
        <end position="220"/>
    </location>
</feature>
<keyword evidence="1" id="KW-0812">Transmembrane</keyword>
<feature type="transmembrane region" description="Helical" evidence="1">
    <location>
        <begin position="104"/>
        <end position="123"/>
    </location>
</feature>
<evidence type="ECO:0000313" key="2">
    <source>
        <dbReference type="EMBL" id="NAZ15582.1"/>
    </source>
</evidence>
<feature type="transmembrane region" description="Helical" evidence="1">
    <location>
        <begin position="143"/>
        <end position="166"/>
    </location>
</feature>
<comment type="caution">
    <text evidence="2">The sequence shown here is derived from an EMBL/GenBank/DDBJ whole genome shotgun (WGS) entry which is preliminary data.</text>
</comment>
<accession>A0A6L9G184</accession>
<keyword evidence="1" id="KW-0472">Membrane</keyword>
<organism evidence="2 3">
    <name type="scientific">Glutamicibacter soli</name>
    <dbReference type="NCBI Taxonomy" id="453836"/>
    <lineage>
        <taxon>Bacteria</taxon>
        <taxon>Bacillati</taxon>
        <taxon>Actinomycetota</taxon>
        <taxon>Actinomycetes</taxon>
        <taxon>Micrococcales</taxon>
        <taxon>Micrococcaceae</taxon>
        <taxon>Glutamicibacter</taxon>
    </lineage>
</organism>
<dbReference type="RefSeq" id="WP_146955800.1">
    <property type="nucleotide sequence ID" value="NZ_CM125969.1"/>
</dbReference>
<reference evidence="2 3" key="1">
    <citation type="submission" date="2020-01" db="EMBL/GenBank/DDBJ databases">
        <title>Glutamicibacter soli M275.</title>
        <authorList>
            <person name="Meng X."/>
        </authorList>
    </citation>
    <scope>NUCLEOTIDE SEQUENCE [LARGE SCALE GENOMIC DNA]</scope>
    <source>
        <strain evidence="2 3">M275</strain>
    </source>
</reference>
<dbReference type="EMBL" id="WYDN01000004">
    <property type="protein sequence ID" value="NAZ15582.1"/>
    <property type="molecule type" value="Genomic_DNA"/>
</dbReference>
<keyword evidence="1" id="KW-1133">Transmembrane helix</keyword>
<feature type="transmembrane region" description="Helical" evidence="1">
    <location>
        <begin position="43"/>
        <end position="69"/>
    </location>
</feature>